<evidence type="ECO:0000313" key="8">
    <source>
        <dbReference type="EMBL" id="SOY31667.1"/>
    </source>
</evidence>
<feature type="transmembrane region" description="Helical" evidence="6">
    <location>
        <begin position="149"/>
        <end position="172"/>
    </location>
</feature>
<dbReference type="PANTHER" id="PTHR46795:SF3">
    <property type="entry name" value="ABC TRANSPORTER PERMEASE"/>
    <property type="match status" value="1"/>
</dbReference>
<keyword evidence="4 6" id="KW-1133">Transmembrane helix</keyword>
<feature type="domain" description="ABC3 transporter permease C-terminal" evidence="7">
    <location>
        <begin position="66"/>
        <end position="183"/>
    </location>
</feature>
<dbReference type="OrthoDB" id="9781780at2"/>
<evidence type="ECO:0000256" key="5">
    <source>
        <dbReference type="ARBA" id="ARBA00023136"/>
    </source>
</evidence>
<dbReference type="GO" id="GO:0055085">
    <property type="term" value="P:transmembrane transport"/>
    <property type="evidence" value="ECO:0007669"/>
    <property type="project" value="UniProtKB-UniRule"/>
</dbReference>
<proteinExistence type="inferred from homology"/>
<evidence type="ECO:0000256" key="1">
    <source>
        <dbReference type="ARBA" id="ARBA00004651"/>
    </source>
</evidence>
<dbReference type="InterPro" id="IPR027022">
    <property type="entry name" value="ABC_permease_BceB-typ"/>
</dbReference>
<keyword evidence="2 6" id="KW-1003">Cell membrane</keyword>
<keyword evidence="6" id="KW-0813">Transport</keyword>
<dbReference type="InterPro" id="IPR052536">
    <property type="entry name" value="ABC-4_Integral_Memb_Prot"/>
</dbReference>
<dbReference type="InterPro" id="IPR003838">
    <property type="entry name" value="ABC3_permease_C"/>
</dbReference>
<evidence type="ECO:0000256" key="4">
    <source>
        <dbReference type="ARBA" id="ARBA00022989"/>
    </source>
</evidence>
<comment type="similarity">
    <text evidence="6">Belongs to the ABC-4 integral membrane protein family.</text>
</comment>
<dbReference type="Pfam" id="PF02687">
    <property type="entry name" value="FtsX"/>
    <property type="match status" value="1"/>
</dbReference>
<evidence type="ECO:0000256" key="3">
    <source>
        <dbReference type="ARBA" id="ARBA00022692"/>
    </source>
</evidence>
<protein>
    <submittedName>
        <fullName evidence="8">ABC transporter permease protein YxdM</fullName>
    </submittedName>
</protein>
<dbReference type="GO" id="GO:0005886">
    <property type="term" value="C:plasma membrane"/>
    <property type="evidence" value="ECO:0007669"/>
    <property type="project" value="UniProtKB-SubCell"/>
</dbReference>
<feature type="transmembrane region" description="Helical" evidence="6">
    <location>
        <begin position="290"/>
        <end position="311"/>
    </location>
</feature>
<evidence type="ECO:0000256" key="2">
    <source>
        <dbReference type="ARBA" id="ARBA00022475"/>
    </source>
</evidence>
<comment type="subcellular location">
    <subcellularLocation>
        <location evidence="1 6">Cell membrane</location>
        <topology evidence="1 6">Multi-pass membrane protein</topology>
    </subcellularLocation>
</comment>
<dbReference type="EMBL" id="OFSM01000029">
    <property type="protein sequence ID" value="SOY31667.1"/>
    <property type="molecule type" value="Genomic_DNA"/>
</dbReference>
<feature type="transmembrane region" description="Helical" evidence="6">
    <location>
        <begin position="625"/>
        <end position="649"/>
    </location>
</feature>
<accession>A0A2K4ZMF0</accession>
<reference evidence="8 9" key="1">
    <citation type="submission" date="2018-01" db="EMBL/GenBank/DDBJ databases">
        <authorList>
            <person name="Gaut B.S."/>
            <person name="Morton B.R."/>
            <person name="Clegg M.T."/>
            <person name="Duvall M.R."/>
        </authorList>
    </citation>
    <scope>NUCLEOTIDE SEQUENCE [LARGE SCALE GENOMIC DNA]</scope>
    <source>
        <strain evidence="8">GP69</strain>
    </source>
</reference>
<dbReference type="RefSeq" id="WP_103241656.1">
    <property type="nucleotide sequence ID" value="NZ_JANJZD010000030.1"/>
</dbReference>
<keyword evidence="9" id="KW-1185">Reference proteome</keyword>
<sequence>MKKGFYPKLAAGNIRKNGRTYIPYLLTCMVTAAMYYIVRSLSLNPGLEQMAGTNYLNQTMFLGSRIIAVFAFVFLFYTNSFLMKRRKKEFGVFNILGMEKKHLARVLGWESIYVTLLGIGFGLGLGLALDKAMYLVINLVLGGELFFGFFVSSKAIVETALLFAVIFLLICLNSIRQVYKANPIELILAGNAGEKEPETKWFLTLAGLAALGGGYYIAFTTRNPIASLLFFFVAVLLVIAATYLLFTAGSIAFLKMLRKNKRYYYQTRHFVSISSMIYRMKQNAVGLENICVLSTMVLVMVSSTTSLMMGIEDIIRTRYPADFMLYFNGAAEAENEAAITVTRDLQEERNLHVTEEISYTYLAFSAFCDGDTFSVERDFTLGSADAIIALFFVPLSEYNSLTGEDRMLTEGEVLIHSERREYDYPTLKLFGREYTVAGKAEEFVGSGIFAANIATTQYIIVTEDTFREVYQKQQEALQEDASDIQQVYGFDTDAEEESQITFYEALREKMNRTGTAVRVESMAESRSSFVSMYGGFFFIGVFLGILFIMATVLIIYYKQISEGYDDKARFEILQKVGMDRDEIKDTIHSQVLTVFFLPLAVAGMHVAAAFPMISKLLALLNLLNTGLYIVCTIVCFLIFAVMYSLIYLLTSRSYYRIVLLSTQRRQ</sequence>
<keyword evidence="3 6" id="KW-0812">Transmembrane</keyword>
<feature type="transmembrane region" description="Helical" evidence="6">
    <location>
        <begin position="106"/>
        <end position="129"/>
    </location>
</feature>
<evidence type="ECO:0000313" key="9">
    <source>
        <dbReference type="Proteomes" id="UP000236311"/>
    </source>
</evidence>
<feature type="transmembrane region" description="Helical" evidence="6">
    <location>
        <begin position="58"/>
        <end position="78"/>
    </location>
</feature>
<evidence type="ECO:0000259" key="7">
    <source>
        <dbReference type="Pfam" id="PF02687"/>
    </source>
</evidence>
<keyword evidence="5 6" id="KW-0472">Membrane</keyword>
<evidence type="ECO:0000256" key="6">
    <source>
        <dbReference type="PIRNR" id="PIRNR018968"/>
    </source>
</evidence>
<feature type="transmembrane region" description="Helical" evidence="6">
    <location>
        <begin position="591"/>
        <end position="613"/>
    </location>
</feature>
<organism evidence="8 9">
    <name type="scientific">Acetatifactor muris</name>
    <dbReference type="NCBI Taxonomy" id="879566"/>
    <lineage>
        <taxon>Bacteria</taxon>
        <taxon>Bacillati</taxon>
        <taxon>Bacillota</taxon>
        <taxon>Clostridia</taxon>
        <taxon>Lachnospirales</taxon>
        <taxon>Lachnospiraceae</taxon>
        <taxon>Acetatifactor</taxon>
    </lineage>
</organism>
<feature type="transmembrane region" description="Helical" evidence="6">
    <location>
        <begin position="532"/>
        <end position="557"/>
    </location>
</feature>
<dbReference type="Proteomes" id="UP000236311">
    <property type="component" value="Unassembled WGS sequence"/>
</dbReference>
<feature type="transmembrane region" description="Helical" evidence="6">
    <location>
        <begin position="21"/>
        <end position="38"/>
    </location>
</feature>
<feature type="transmembrane region" description="Helical" evidence="6">
    <location>
        <begin position="225"/>
        <end position="254"/>
    </location>
</feature>
<dbReference type="AlphaFoldDB" id="A0A2K4ZMF0"/>
<dbReference type="PANTHER" id="PTHR46795">
    <property type="entry name" value="ABC TRANSPORTER PERMEASE-RELATED-RELATED"/>
    <property type="match status" value="1"/>
</dbReference>
<dbReference type="PIRSF" id="PIRSF018968">
    <property type="entry name" value="ABC_permease_BceB"/>
    <property type="match status" value="1"/>
</dbReference>
<feature type="transmembrane region" description="Helical" evidence="6">
    <location>
        <begin position="201"/>
        <end position="219"/>
    </location>
</feature>
<gene>
    <name evidence="8" type="primary">yxdM_3</name>
    <name evidence="8" type="ORF">AMURIS_04412</name>
</gene>
<name>A0A2K4ZMF0_9FIRM</name>